<dbReference type="eggNOG" id="COG0626">
    <property type="taxonomic scope" value="Bacteria"/>
</dbReference>
<dbReference type="GO" id="GO:0030170">
    <property type="term" value="F:pyridoxal phosphate binding"/>
    <property type="evidence" value="ECO:0007669"/>
    <property type="project" value="InterPro"/>
</dbReference>
<reference evidence="4 5" key="1">
    <citation type="submission" date="2014-04" db="EMBL/GenBank/DDBJ databases">
        <title>Aquimarina sp. 22II-S11-z7 Genome Sequencing.</title>
        <authorList>
            <person name="Lai Q."/>
        </authorList>
    </citation>
    <scope>NUCLEOTIDE SEQUENCE [LARGE SCALE GENOMIC DNA]</scope>
    <source>
        <strain evidence="4 5">22II-S11-z7</strain>
    </source>
</reference>
<protein>
    <submittedName>
        <fullName evidence="4">Cys/Met metabolism pyridoxal-phosphate-dependent enzyme</fullName>
    </submittedName>
</protein>
<evidence type="ECO:0000256" key="3">
    <source>
        <dbReference type="RuleBase" id="RU362118"/>
    </source>
</evidence>
<dbReference type="PANTHER" id="PTHR11808:SF80">
    <property type="entry name" value="CYSTATHIONINE GAMMA-LYASE"/>
    <property type="match status" value="1"/>
</dbReference>
<evidence type="ECO:0000256" key="1">
    <source>
        <dbReference type="ARBA" id="ARBA00001933"/>
    </source>
</evidence>
<dbReference type="Pfam" id="PF01053">
    <property type="entry name" value="Cys_Met_Meta_PP"/>
    <property type="match status" value="1"/>
</dbReference>
<dbReference type="InterPro" id="IPR000277">
    <property type="entry name" value="Cys/Met-Metab_PyrdxlP-dep_enz"/>
</dbReference>
<dbReference type="InterPro" id="IPR015424">
    <property type="entry name" value="PyrdxlP-dep_Trfase"/>
</dbReference>
<sequence length="591" mass="66048">MAKNENMDMAKVLSPRRKSTASTTIEELAIEQLEHFQIDVDSAYGEALKGAAMDIYHAQSDISKLQEITNNTIAKLDQGEKVAYFNAKRFLSFQIAKVLETLQSPLSKTYQSLGQSDESLQAKGPHPLFNNIAALFSATPVIARTSTYDYSCTEWVDDAFNGKESIHHIYSRLLNPTSMALATHMVHIEAGKYADEYTAWNFNSGMAAVDALLSNVLNHGDVLILSRNIYGGVYQLIEDFFAKKNKFAINVVWFDGYSIEDFKPVLEKAKEDYKDILSSGNKLHVYMESPCNPHGYMLDVPAICKVSKQNGATVMLDGTVATPFLIKPLQHEDEECRPDFLFHSYTKDITGSGNAIAGGIIGKNNLMFLPKGDEVDGIKWDETLFWNVYYIKGAFLDSDTAFEVLSGMKTLSMRMVQKCVNTLVLAKFFDSNPGITVHCNALENNHNHGIMKKISKYQLASPLFTIDFEKAKVSDKSFKMFFDTLAPAFGLQVSLGQINTTLLCPAFTSHSELNKDALIEAGIHKTTMRVSVGNENPKELIQHFMQSVKLMIDPEKPGFSSSFLSRSEVDKLYADTYMEVQQQLVDHGYLN</sequence>
<dbReference type="AlphaFoldDB" id="A0A023BVA1"/>
<dbReference type="Proteomes" id="UP000023541">
    <property type="component" value="Unassembled WGS sequence"/>
</dbReference>
<comment type="similarity">
    <text evidence="3">Belongs to the trans-sulfuration enzymes family.</text>
</comment>
<dbReference type="PANTHER" id="PTHR11808">
    <property type="entry name" value="TRANS-SULFURATION ENZYME FAMILY MEMBER"/>
    <property type="match status" value="1"/>
</dbReference>
<dbReference type="InterPro" id="IPR015421">
    <property type="entry name" value="PyrdxlP-dep_Trfase_major"/>
</dbReference>
<dbReference type="GO" id="GO:0016846">
    <property type="term" value="F:carbon-sulfur lyase activity"/>
    <property type="evidence" value="ECO:0007669"/>
    <property type="project" value="TreeGrafter"/>
</dbReference>
<dbReference type="SUPFAM" id="SSF53383">
    <property type="entry name" value="PLP-dependent transferases"/>
    <property type="match status" value="1"/>
</dbReference>
<evidence type="ECO:0000313" key="5">
    <source>
        <dbReference type="Proteomes" id="UP000023541"/>
    </source>
</evidence>
<comment type="caution">
    <text evidence="4">The sequence shown here is derived from an EMBL/GenBank/DDBJ whole genome shotgun (WGS) entry which is preliminary data.</text>
</comment>
<dbReference type="GO" id="GO:0019346">
    <property type="term" value="P:transsulfuration"/>
    <property type="evidence" value="ECO:0007669"/>
    <property type="project" value="InterPro"/>
</dbReference>
<dbReference type="OrthoDB" id="9805807at2"/>
<keyword evidence="2 3" id="KW-0663">Pyridoxal phosphate</keyword>
<evidence type="ECO:0000313" key="4">
    <source>
        <dbReference type="EMBL" id="EZH73957.1"/>
    </source>
</evidence>
<organism evidence="4 5">
    <name type="scientific">Aquimarina atlantica</name>
    <dbReference type="NCBI Taxonomy" id="1317122"/>
    <lineage>
        <taxon>Bacteria</taxon>
        <taxon>Pseudomonadati</taxon>
        <taxon>Bacteroidota</taxon>
        <taxon>Flavobacteriia</taxon>
        <taxon>Flavobacteriales</taxon>
        <taxon>Flavobacteriaceae</taxon>
        <taxon>Aquimarina</taxon>
    </lineage>
</organism>
<accession>A0A023BVA1</accession>
<gene>
    <name evidence="4" type="ORF">ATO12_13825</name>
</gene>
<dbReference type="Gene3D" id="3.40.640.10">
    <property type="entry name" value="Type I PLP-dependent aspartate aminotransferase-like (Major domain)"/>
    <property type="match status" value="1"/>
</dbReference>
<dbReference type="EMBL" id="AQRA01000004">
    <property type="protein sequence ID" value="EZH73957.1"/>
    <property type="molecule type" value="Genomic_DNA"/>
</dbReference>
<proteinExistence type="inferred from homology"/>
<evidence type="ECO:0000256" key="2">
    <source>
        <dbReference type="ARBA" id="ARBA00022898"/>
    </source>
</evidence>
<dbReference type="InterPro" id="IPR015422">
    <property type="entry name" value="PyrdxlP-dep_Trfase_small"/>
</dbReference>
<dbReference type="STRING" id="1317122.ATO12_13825"/>
<keyword evidence="5" id="KW-1185">Reference proteome</keyword>
<dbReference type="Gene3D" id="3.90.1150.10">
    <property type="entry name" value="Aspartate Aminotransferase, domain 1"/>
    <property type="match status" value="1"/>
</dbReference>
<comment type="cofactor">
    <cofactor evidence="1 3">
        <name>pyridoxal 5'-phosphate</name>
        <dbReference type="ChEBI" id="CHEBI:597326"/>
    </cofactor>
</comment>
<dbReference type="GO" id="GO:0005737">
    <property type="term" value="C:cytoplasm"/>
    <property type="evidence" value="ECO:0007669"/>
    <property type="project" value="TreeGrafter"/>
</dbReference>
<name>A0A023BVA1_9FLAO</name>